<evidence type="ECO:0000313" key="8">
    <source>
        <dbReference type="EMBL" id="MDI9261270.1"/>
    </source>
</evidence>
<accession>A0ABT6Y213</accession>
<organism evidence="8 9">
    <name type="scientific">Alicyclobacillus sendaiensis PA2</name>
    <dbReference type="NCBI Taxonomy" id="3029425"/>
    <lineage>
        <taxon>Bacteria</taxon>
        <taxon>Bacillati</taxon>
        <taxon>Bacillota</taxon>
        <taxon>Bacilli</taxon>
        <taxon>Bacillales</taxon>
        <taxon>Alicyclobacillaceae</taxon>
        <taxon>Alicyclobacillus</taxon>
    </lineage>
</organism>
<name>A0ABT6Y213_ALISE</name>
<protein>
    <submittedName>
        <fullName evidence="8">Site-specific integrase</fullName>
    </submittedName>
</protein>
<gene>
    <name evidence="8" type="ORF">QID03_14000</name>
</gene>
<keyword evidence="3 5" id="KW-0238">DNA-binding</keyword>
<evidence type="ECO:0000256" key="4">
    <source>
        <dbReference type="ARBA" id="ARBA00023172"/>
    </source>
</evidence>
<evidence type="ECO:0000256" key="1">
    <source>
        <dbReference type="ARBA" id="ARBA00008857"/>
    </source>
</evidence>
<dbReference type="InterPro" id="IPR028259">
    <property type="entry name" value="AP2-like_int_N"/>
</dbReference>
<keyword evidence="9" id="KW-1185">Reference proteome</keyword>
<dbReference type="InterPro" id="IPR013762">
    <property type="entry name" value="Integrase-like_cat_sf"/>
</dbReference>
<comment type="caution">
    <text evidence="8">The sequence shown here is derived from an EMBL/GenBank/DDBJ whole genome shotgun (WGS) entry which is preliminary data.</text>
</comment>
<dbReference type="PANTHER" id="PTHR30629:SF2">
    <property type="entry name" value="PROPHAGE INTEGRASE INTS-RELATED"/>
    <property type="match status" value="1"/>
</dbReference>
<dbReference type="Proteomes" id="UP001529245">
    <property type="component" value="Unassembled WGS sequence"/>
</dbReference>
<proteinExistence type="inferred from homology"/>
<dbReference type="Pfam" id="PF00589">
    <property type="entry name" value="Phage_integrase"/>
    <property type="match status" value="1"/>
</dbReference>
<evidence type="ECO:0000256" key="3">
    <source>
        <dbReference type="ARBA" id="ARBA00023125"/>
    </source>
</evidence>
<dbReference type="InterPro" id="IPR011010">
    <property type="entry name" value="DNA_brk_join_enz"/>
</dbReference>
<dbReference type="Gene3D" id="1.10.443.10">
    <property type="entry name" value="Intergrase catalytic core"/>
    <property type="match status" value="1"/>
</dbReference>
<evidence type="ECO:0000259" key="6">
    <source>
        <dbReference type="PROSITE" id="PS51898"/>
    </source>
</evidence>
<dbReference type="InterPro" id="IPR002104">
    <property type="entry name" value="Integrase_catalytic"/>
</dbReference>
<dbReference type="InterPro" id="IPR004107">
    <property type="entry name" value="Integrase_SAM-like_N"/>
</dbReference>
<dbReference type="Gene3D" id="1.10.150.130">
    <property type="match status" value="1"/>
</dbReference>
<dbReference type="PROSITE" id="PS51900">
    <property type="entry name" value="CB"/>
    <property type="match status" value="1"/>
</dbReference>
<sequence>MNGHVTKKGSKYYVVIELERDANGKRRRKWFGGYKTKKEAQAALVQKLHELQTGQFIEESDITIAEFLQQWLEHKRSQVRPATLRSYEWHIRRHILPYIGHIKVSKLTPSILQNLYITLQKAPRHDGKPGSVSNRSILHAHLVLHEALERAVRWGIIPRNVCDLVDPPRPQKVDIQVWDIEHVNRFLLAARNDRYYIAFLLAITTGMRKGEILGLRWIDIDFASKLITVRQNLSFVHGQIYFLEPKTARGRRAVALSDPIIEALKRHREIQDAERHRAGVLYEDHGLVVQTELGHPVTPRALDRSWYSLLKQCDVPKIRFHDLRHTHATLLLKQGVHPKIVSERLGHANIGITLDTYSHVLPNLQQSAIEQLSELISVQDDESNANCEGRKRAEGDD</sequence>
<dbReference type="SUPFAM" id="SSF56349">
    <property type="entry name" value="DNA breaking-rejoining enzymes"/>
    <property type="match status" value="1"/>
</dbReference>
<dbReference type="EMBL" id="JASGCB010000043">
    <property type="protein sequence ID" value="MDI9261270.1"/>
    <property type="molecule type" value="Genomic_DNA"/>
</dbReference>
<dbReference type="Pfam" id="PF14659">
    <property type="entry name" value="Phage_int_SAM_3"/>
    <property type="match status" value="1"/>
</dbReference>
<feature type="domain" description="Tyr recombinase" evidence="6">
    <location>
        <begin position="173"/>
        <end position="370"/>
    </location>
</feature>
<dbReference type="InterPro" id="IPR050808">
    <property type="entry name" value="Phage_Integrase"/>
</dbReference>
<dbReference type="CDD" id="cd01189">
    <property type="entry name" value="INT_ICEBs1_C_like"/>
    <property type="match status" value="1"/>
</dbReference>
<dbReference type="PANTHER" id="PTHR30629">
    <property type="entry name" value="PROPHAGE INTEGRASE"/>
    <property type="match status" value="1"/>
</dbReference>
<dbReference type="PROSITE" id="PS51898">
    <property type="entry name" value="TYR_RECOMBINASE"/>
    <property type="match status" value="1"/>
</dbReference>
<comment type="similarity">
    <text evidence="1">Belongs to the 'phage' integrase family.</text>
</comment>
<dbReference type="RefSeq" id="WP_283204666.1">
    <property type="nucleotide sequence ID" value="NZ_JASGCB010000043.1"/>
</dbReference>
<keyword evidence="4" id="KW-0233">DNA recombination</keyword>
<dbReference type="InterPro" id="IPR044068">
    <property type="entry name" value="CB"/>
</dbReference>
<evidence type="ECO:0000256" key="2">
    <source>
        <dbReference type="ARBA" id="ARBA00022908"/>
    </source>
</evidence>
<dbReference type="Pfam" id="PF14657">
    <property type="entry name" value="Arm-DNA-bind_4"/>
    <property type="match status" value="1"/>
</dbReference>
<reference evidence="8 9" key="1">
    <citation type="submission" date="2023-04" db="EMBL/GenBank/DDBJ databases">
        <title>A. sendaiensis sub sp. chiapanensis a novel subspecie with specific adaptation in bacterial cell wall isolated from an active volcano.</title>
        <authorList>
            <person name="Alvarez Gutierrez P.E."/>
            <person name="Ortiz Cortes L.Y."/>
        </authorList>
    </citation>
    <scope>NUCLEOTIDE SEQUENCE [LARGE SCALE GENOMIC DNA]</scope>
    <source>
        <strain evidence="8 9">PA2</strain>
    </source>
</reference>
<evidence type="ECO:0000259" key="7">
    <source>
        <dbReference type="PROSITE" id="PS51900"/>
    </source>
</evidence>
<feature type="domain" description="Core-binding (CB)" evidence="7">
    <location>
        <begin position="62"/>
        <end position="152"/>
    </location>
</feature>
<dbReference type="InterPro" id="IPR010998">
    <property type="entry name" value="Integrase_recombinase_N"/>
</dbReference>
<evidence type="ECO:0000256" key="5">
    <source>
        <dbReference type="PROSITE-ProRule" id="PRU01248"/>
    </source>
</evidence>
<keyword evidence="2" id="KW-0229">DNA integration</keyword>
<evidence type="ECO:0000313" key="9">
    <source>
        <dbReference type="Proteomes" id="UP001529245"/>
    </source>
</evidence>